<dbReference type="GO" id="GO:0051536">
    <property type="term" value="F:iron-sulfur cluster binding"/>
    <property type="evidence" value="ECO:0007669"/>
    <property type="project" value="UniProtKB-KW"/>
</dbReference>
<dbReference type="SUPFAM" id="SSF102114">
    <property type="entry name" value="Radical SAM enzymes"/>
    <property type="match status" value="1"/>
</dbReference>
<dbReference type="PROSITE" id="PS51257">
    <property type="entry name" value="PROKAR_LIPOPROTEIN"/>
    <property type="match status" value="1"/>
</dbReference>
<dbReference type="Pfam" id="PF04055">
    <property type="entry name" value="Radical_SAM"/>
    <property type="match status" value="1"/>
</dbReference>
<keyword evidence="3" id="KW-0479">Metal-binding</keyword>
<proteinExistence type="predicted"/>
<dbReference type="PANTHER" id="PTHR43409">
    <property type="entry name" value="ANAEROBIC MAGNESIUM-PROTOPORPHYRIN IX MONOMETHYL ESTER CYCLASE-RELATED"/>
    <property type="match status" value="1"/>
</dbReference>
<evidence type="ECO:0000259" key="6">
    <source>
        <dbReference type="PROSITE" id="PS51918"/>
    </source>
</evidence>
<protein>
    <submittedName>
        <fullName evidence="7">Radical SAM protein</fullName>
    </submittedName>
</protein>
<dbReference type="AlphaFoldDB" id="A0A410PWK8"/>
<evidence type="ECO:0000313" key="7">
    <source>
        <dbReference type="EMBL" id="QAT43294.1"/>
    </source>
</evidence>
<dbReference type="CDD" id="cd01335">
    <property type="entry name" value="Radical_SAM"/>
    <property type="match status" value="1"/>
</dbReference>
<dbReference type="OrthoDB" id="9777636at2"/>
<reference evidence="7 8" key="1">
    <citation type="submission" date="2019-01" db="EMBL/GenBank/DDBJ databases">
        <title>Draft genomes of a novel of Aminipila strains.</title>
        <authorList>
            <person name="Ma S."/>
        </authorList>
    </citation>
    <scope>NUCLEOTIDE SEQUENCE [LARGE SCALE GENOMIC DNA]</scope>
    <source>
        <strain evidence="8">JN-39</strain>
    </source>
</reference>
<feature type="domain" description="Radical SAM core" evidence="6">
    <location>
        <begin position="9"/>
        <end position="247"/>
    </location>
</feature>
<dbReference type="Gene3D" id="3.80.30.20">
    <property type="entry name" value="tm_1862 like domain"/>
    <property type="match status" value="1"/>
</dbReference>
<evidence type="ECO:0000313" key="8">
    <source>
        <dbReference type="Proteomes" id="UP000287601"/>
    </source>
</evidence>
<dbReference type="SFLD" id="SFLDS00029">
    <property type="entry name" value="Radical_SAM"/>
    <property type="match status" value="1"/>
</dbReference>
<keyword evidence="2" id="KW-0949">S-adenosyl-L-methionine</keyword>
<dbReference type="InterPro" id="IPR058240">
    <property type="entry name" value="rSAM_sf"/>
</dbReference>
<dbReference type="SFLD" id="SFLDG01082">
    <property type="entry name" value="B12-binding_domain_containing"/>
    <property type="match status" value="1"/>
</dbReference>
<keyword evidence="8" id="KW-1185">Reference proteome</keyword>
<dbReference type="Proteomes" id="UP000287601">
    <property type="component" value="Chromosome"/>
</dbReference>
<evidence type="ECO:0000256" key="5">
    <source>
        <dbReference type="ARBA" id="ARBA00023014"/>
    </source>
</evidence>
<dbReference type="PANTHER" id="PTHR43409:SF4">
    <property type="entry name" value="RADICAL SAM SUPERFAMILY PROTEIN"/>
    <property type="match status" value="1"/>
</dbReference>
<dbReference type="RefSeq" id="WP_128745975.1">
    <property type="nucleotide sequence ID" value="NZ_CP035281.1"/>
</dbReference>
<evidence type="ECO:0000256" key="1">
    <source>
        <dbReference type="ARBA" id="ARBA00001966"/>
    </source>
</evidence>
<evidence type="ECO:0000256" key="3">
    <source>
        <dbReference type="ARBA" id="ARBA00022723"/>
    </source>
</evidence>
<dbReference type="KEGG" id="amij:EQM06_08730"/>
<dbReference type="GO" id="GO:0003824">
    <property type="term" value="F:catalytic activity"/>
    <property type="evidence" value="ECO:0007669"/>
    <property type="project" value="InterPro"/>
</dbReference>
<keyword evidence="5" id="KW-0411">Iron-sulfur</keyword>
<comment type="cofactor">
    <cofactor evidence="1">
        <name>[4Fe-4S] cluster</name>
        <dbReference type="ChEBI" id="CHEBI:49883"/>
    </cofactor>
</comment>
<evidence type="ECO:0000256" key="4">
    <source>
        <dbReference type="ARBA" id="ARBA00023004"/>
    </source>
</evidence>
<dbReference type="InterPro" id="IPR007197">
    <property type="entry name" value="rSAM"/>
</dbReference>
<dbReference type="EMBL" id="CP035281">
    <property type="protein sequence ID" value="QAT43294.1"/>
    <property type="molecule type" value="Genomic_DNA"/>
</dbReference>
<dbReference type="SFLD" id="SFLDG01095">
    <property type="entry name" value="Uncharacterised_Radical_SAM_Su"/>
    <property type="match status" value="1"/>
</dbReference>
<dbReference type="SMART" id="SM00729">
    <property type="entry name" value="Elp3"/>
    <property type="match status" value="1"/>
</dbReference>
<organism evidence="7 8">
    <name type="scientific">Aminipila luticellarii</name>
    <dbReference type="NCBI Taxonomy" id="2507160"/>
    <lineage>
        <taxon>Bacteria</taxon>
        <taxon>Bacillati</taxon>
        <taxon>Bacillota</taxon>
        <taxon>Clostridia</taxon>
        <taxon>Peptostreptococcales</taxon>
        <taxon>Anaerovoracaceae</taxon>
        <taxon>Aminipila</taxon>
    </lineage>
</organism>
<accession>A0A410PWK8</accession>
<dbReference type="InterPro" id="IPR051198">
    <property type="entry name" value="BchE-like"/>
</dbReference>
<sequence>MRYEGNIFRPPSEAYSLIVQVTIGCTHNTCTFCSMFKDKEFRVRDVREVLEDLDMARTYYKHVEKIFLADGDALCLSNNKLMVILEHIRKMFPECKRVGAYGTPQDVLVKTPDELVQLRENGLGIIYIGAESGSQKVLDAVNKGVTREQIIEAVKKIQKAGIKASVTFISGLAGPDDMEEHALETASMISEMEPSYVGLLTLMVEPAAPIYKDIREGRFKVLTAEEVLGETALMLKNIHVTKKCVFRSNHASNYVSLKGDLPQDKEKMMNQLKRAMENTNLIKDERFRAL</sequence>
<dbReference type="PROSITE" id="PS51918">
    <property type="entry name" value="RADICAL_SAM"/>
    <property type="match status" value="1"/>
</dbReference>
<gene>
    <name evidence="7" type="ORF">EQM06_08730</name>
</gene>
<dbReference type="GO" id="GO:0046872">
    <property type="term" value="F:metal ion binding"/>
    <property type="evidence" value="ECO:0007669"/>
    <property type="project" value="UniProtKB-KW"/>
</dbReference>
<keyword evidence="4" id="KW-0408">Iron</keyword>
<evidence type="ECO:0000256" key="2">
    <source>
        <dbReference type="ARBA" id="ARBA00022691"/>
    </source>
</evidence>
<dbReference type="InterPro" id="IPR023404">
    <property type="entry name" value="rSAM_horseshoe"/>
</dbReference>
<dbReference type="InterPro" id="IPR006638">
    <property type="entry name" value="Elp3/MiaA/NifB-like_rSAM"/>
</dbReference>
<name>A0A410PWK8_9FIRM</name>